<comment type="caution">
    <text evidence="2">The sequence shown here is derived from an EMBL/GenBank/DDBJ whole genome shotgun (WGS) entry which is preliminary data.</text>
</comment>
<gene>
    <name evidence="2" type="ORF">L9F63_021104</name>
</gene>
<reference evidence="2" key="2">
    <citation type="submission" date="2023-05" db="EMBL/GenBank/DDBJ databases">
        <authorList>
            <person name="Fouks B."/>
        </authorList>
    </citation>
    <scope>NUCLEOTIDE SEQUENCE</scope>
    <source>
        <strain evidence="2">Stay&amp;Tobe</strain>
        <tissue evidence="2">Testes</tissue>
    </source>
</reference>
<feature type="region of interest" description="Disordered" evidence="1">
    <location>
        <begin position="29"/>
        <end position="52"/>
    </location>
</feature>
<sequence>DVGENCRSVHYLSSLCCQPHNKSQVATSLSTGRANGQSTPVSRVTSVTVRYR</sequence>
<organism evidence="2 3">
    <name type="scientific">Diploptera punctata</name>
    <name type="common">Pacific beetle cockroach</name>
    <dbReference type="NCBI Taxonomy" id="6984"/>
    <lineage>
        <taxon>Eukaryota</taxon>
        <taxon>Metazoa</taxon>
        <taxon>Ecdysozoa</taxon>
        <taxon>Arthropoda</taxon>
        <taxon>Hexapoda</taxon>
        <taxon>Insecta</taxon>
        <taxon>Pterygota</taxon>
        <taxon>Neoptera</taxon>
        <taxon>Polyneoptera</taxon>
        <taxon>Dictyoptera</taxon>
        <taxon>Blattodea</taxon>
        <taxon>Blaberoidea</taxon>
        <taxon>Blaberidae</taxon>
        <taxon>Diplopterinae</taxon>
        <taxon>Diploptera</taxon>
    </lineage>
</organism>
<feature type="compositionally biased region" description="Low complexity" evidence="1">
    <location>
        <begin position="38"/>
        <end position="52"/>
    </location>
</feature>
<dbReference type="EMBL" id="JASPKZ010007396">
    <property type="protein sequence ID" value="KAJ9584546.1"/>
    <property type="molecule type" value="Genomic_DNA"/>
</dbReference>
<evidence type="ECO:0000313" key="2">
    <source>
        <dbReference type="EMBL" id="KAJ9584546.1"/>
    </source>
</evidence>
<dbReference type="AlphaFoldDB" id="A0AAD8EC29"/>
<dbReference type="Proteomes" id="UP001233999">
    <property type="component" value="Unassembled WGS sequence"/>
</dbReference>
<name>A0AAD8EC29_DIPPU</name>
<feature type="non-terminal residue" evidence="2">
    <location>
        <position position="52"/>
    </location>
</feature>
<evidence type="ECO:0000313" key="3">
    <source>
        <dbReference type="Proteomes" id="UP001233999"/>
    </source>
</evidence>
<keyword evidence="3" id="KW-1185">Reference proteome</keyword>
<accession>A0AAD8EC29</accession>
<reference evidence="2" key="1">
    <citation type="journal article" date="2023" name="IScience">
        <title>Live-bearing cockroach genome reveals convergent evolutionary mechanisms linked to viviparity in insects and beyond.</title>
        <authorList>
            <person name="Fouks B."/>
            <person name="Harrison M.C."/>
            <person name="Mikhailova A.A."/>
            <person name="Marchal E."/>
            <person name="English S."/>
            <person name="Carruthers M."/>
            <person name="Jennings E.C."/>
            <person name="Chiamaka E.L."/>
            <person name="Frigard R.A."/>
            <person name="Pippel M."/>
            <person name="Attardo G.M."/>
            <person name="Benoit J.B."/>
            <person name="Bornberg-Bauer E."/>
            <person name="Tobe S.S."/>
        </authorList>
    </citation>
    <scope>NUCLEOTIDE SEQUENCE</scope>
    <source>
        <strain evidence="2">Stay&amp;Tobe</strain>
    </source>
</reference>
<evidence type="ECO:0000256" key="1">
    <source>
        <dbReference type="SAM" id="MobiDB-lite"/>
    </source>
</evidence>
<proteinExistence type="predicted"/>
<protein>
    <submittedName>
        <fullName evidence="2">Uncharacterized protein</fullName>
    </submittedName>
</protein>
<feature type="non-terminal residue" evidence="2">
    <location>
        <position position="1"/>
    </location>
</feature>